<keyword evidence="11" id="KW-1185">Reference proteome</keyword>
<dbReference type="EMBL" id="CP009268">
    <property type="protein sequence ID" value="AJA51964.1"/>
    <property type="molecule type" value="Genomic_DNA"/>
</dbReference>
<evidence type="ECO:0000256" key="5">
    <source>
        <dbReference type="ARBA" id="ARBA00023163"/>
    </source>
</evidence>
<evidence type="ECO:0000256" key="3">
    <source>
        <dbReference type="ARBA" id="ARBA00022884"/>
    </source>
</evidence>
<organism evidence="8 11">
    <name type="scientific">Clostridium pasteurianum DSM 525 = ATCC 6013</name>
    <dbReference type="NCBI Taxonomy" id="1262449"/>
    <lineage>
        <taxon>Bacteria</taxon>
        <taxon>Bacillati</taxon>
        <taxon>Bacillota</taxon>
        <taxon>Clostridia</taxon>
        <taxon>Eubacteriales</taxon>
        <taxon>Clostridiaceae</taxon>
        <taxon>Clostridium</taxon>
    </lineage>
</organism>
<keyword evidence="3 6" id="KW-0694">RNA-binding</keyword>
<comment type="function">
    <text evidence="6">Involved in transcription antitermination. Required for transcription of ribosomal RNA (rRNA) genes. Binds specifically to the boxA antiterminator sequence of the ribosomal RNA (rrn) operons.</text>
</comment>
<gene>
    <name evidence="6 8" type="primary">nusB</name>
    <name evidence="8" type="ORF">CLPA_c19060</name>
    <name evidence="9" type="ORF">CP6013_01274</name>
</gene>
<dbReference type="InterPro" id="IPR011605">
    <property type="entry name" value="NusB_fam"/>
</dbReference>
<dbReference type="GO" id="GO:0003723">
    <property type="term" value="F:RNA binding"/>
    <property type="evidence" value="ECO:0007669"/>
    <property type="project" value="UniProtKB-UniRule"/>
</dbReference>
<dbReference type="RefSeq" id="WP_003444197.1">
    <property type="nucleotide sequence ID" value="NZ_ANZB01000004.1"/>
</dbReference>
<dbReference type="Proteomes" id="UP000028042">
    <property type="component" value="Unassembled WGS sequence"/>
</dbReference>
<reference evidence="8 11" key="1">
    <citation type="journal article" date="2015" name="Genome Announc.">
        <title>Complete Genome Sequence of the Nitrogen-Fixing and Solvent-Producing Clostridium pasteurianum DSM 525.</title>
        <authorList>
            <person name="Poehlein A."/>
            <person name="Grosse-Honebrink A."/>
            <person name="Zhang Y."/>
            <person name="Minton N.P."/>
            <person name="Daniel R."/>
        </authorList>
    </citation>
    <scope>NUCLEOTIDE SEQUENCE [LARGE SCALE GENOMIC DNA]</scope>
    <source>
        <strain evidence="8">DSM 525</strain>
        <strain evidence="11">DSM 525 / ATCC 6013</strain>
    </source>
</reference>
<evidence type="ECO:0000313" key="8">
    <source>
        <dbReference type="EMBL" id="AJA51964.1"/>
    </source>
</evidence>
<dbReference type="NCBIfam" id="TIGR01951">
    <property type="entry name" value="nusB"/>
    <property type="match status" value="1"/>
</dbReference>
<feature type="domain" description="NusB/RsmB/TIM44" evidence="7">
    <location>
        <begin position="4"/>
        <end position="131"/>
    </location>
</feature>
<evidence type="ECO:0000259" key="7">
    <source>
        <dbReference type="Pfam" id="PF01029"/>
    </source>
</evidence>
<dbReference type="HAMAP" id="MF_00073">
    <property type="entry name" value="NusB"/>
    <property type="match status" value="1"/>
</dbReference>
<dbReference type="Gene3D" id="1.10.940.10">
    <property type="entry name" value="NusB-like"/>
    <property type="match status" value="1"/>
</dbReference>
<evidence type="ECO:0000256" key="1">
    <source>
        <dbReference type="ARBA" id="ARBA00005952"/>
    </source>
</evidence>
<evidence type="ECO:0000313" key="9">
    <source>
        <dbReference type="EMBL" id="KRU12027.1"/>
    </source>
</evidence>
<keyword evidence="4 6" id="KW-0805">Transcription regulation</keyword>
<dbReference type="GO" id="GO:0005829">
    <property type="term" value="C:cytosol"/>
    <property type="evidence" value="ECO:0007669"/>
    <property type="project" value="TreeGrafter"/>
</dbReference>
<dbReference type="eggNOG" id="COG0781">
    <property type="taxonomic scope" value="Bacteria"/>
</dbReference>
<dbReference type="GeneID" id="93074064"/>
<reference evidence="9 10" key="3">
    <citation type="journal article" name="Genome Announc.">
        <title>Improved Draft Genome Sequence of Clostridium pasteurianum Strain ATCC 6013 (DSM 525) Using a Hybrid Next-Generation Sequencing Approach.</title>
        <authorList>
            <person name="Pyne M.E."/>
            <person name="Utturkar S."/>
            <person name="Brown S.D."/>
            <person name="Moo-Young M."/>
            <person name="Chung D.A."/>
            <person name="Chou C.P."/>
        </authorList>
    </citation>
    <scope>NUCLEOTIDE SEQUENCE [LARGE SCALE GENOMIC DNA]</scope>
    <source>
        <strain evidence="9 10">ATCC 6013</strain>
    </source>
</reference>
<dbReference type="EMBL" id="JPGY02000001">
    <property type="protein sequence ID" value="KRU12027.1"/>
    <property type="molecule type" value="Genomic_DNA"/>
</dbReference>
<dbReference type="PANTHER" id="PTHR11078">
    <property type="entry name" value="N UTILIZATION SUBSTANCE PROTEIN B-RELATED"/>
    <property type="match status" value="1"/>
</dbReference>
<dbReference type="InterPro" id="IPR006027">
    <property type="entry name" value="NusB_RsmB_TIM44"/>
</dbReference>
<keyword evidence="5 6" id="KW-0804">Transcription</keyword>
<sequence>MSRRKSREIAMKLLFEISMNVKETKEAIEQYKESNKNLEDVDFTYIENTLEGIFKNIDFLNRSIEENSNNWKINRISKINTAILKIAIYEIYFEEDIPEKVSANEAVNLAKKYSDEKSPAFINGVIGNIIKSKQSTKNMD</sequence>
<dbReference type="Pfam" id="PF01029">
    <property type="entry name" value="NusB"/>
    <property type="match status" value="1"/>
</dbReference>
<dbReference type="GO" id="GO:0006353">
    <property type="term" value="P:DNA-templated transcription termination"/>
    <property type="evidence" value="ECO:0007669"/>
    <property type="project" value="UniProtKB-UniRule"/>
</dbReference>
<name>A0A0H3J234_CLOPA</name>
<evidence type="ECO:0000256" key="2">
    <source>
        <dbReference type="ARBA" id="ARBA00022814"/>
    </source>
</evidence>
<dbReference type="InterPro" id="IPR035926">
    <property type="entry name" value="NusB-like_sf"/>
</dbReference>
<dbReference type="KEGG" id="cpae:CPAST_c19060"/>
<comment type="similarity">
    <text evidence="1 6">Belongs to the NusB family.</text>
</comment>
<dbReference type="PATRIC" id="fig|1262449.3.peg.1745"/>
<reference evidence="9" key="2">
    <citation type="submission" date="2015-10" db="EMBL/GenBank/DDBJ databases">
        <title>Improved Draft Genome Sequence of Clostridium pasteurianum Strain ATCC 6013 (DSM 525) Using a Hybrid Next-Generation Sequencing Approach.</title>
        <authorList>
            <person name="Pyne M.E."/>
            <person name="Utturkar S.M."/>
            <person name="Brown S.D."/>
            <person name="Moo-Young M."/>
            <person name="Chung D.A."/>
            <person name="Chou P.C."/>
        </authorList>
    </citation>
    <scope>NUCLEOTIDE SEQUENCE</scope>
    <source>
        <strain evidence="9">ATCC 6013</strain>
    </source>
</reference>
<dbReference type="Proteomes" id="UP000030905">
    <property type="component" value="Chromosome"/>
</dbReference>
<evidence type="ECO:0000256" key="4">
    <source>
        <dbReference type="ARBA" id="ARBA00023015"/>
    </source>
</evidence>
<keyword evidence="2 6" id="KW-0889">Transcription antitermination</keyword>
<protein>
    <recommendedName>
        <fullName evidence="6">Transcription antitermination protein NusB</fullName>
    </recommendedName>
    <alternativeName>
        <fullName evidence="6">Antitermination factor NusB</fullName>
    </alternativeName>
</protein>
<dbReference type="PANTHER" id="PTHR11078:SF3">
    <property type="entry name" value="ANTITERMINATION NUSB DOMAIN-CONTAINING PROTEIN"/>
    <property type="match status" value="1"/>
</dbReference>
<dbReference type="GO" id="GO:0031564">
    <property type="term" value="P:transcription antitermination"/>
    <property type="evidence" value="ECO:0007669"/>
    <property type="project" value="UniProtKB-KW"/>
</dbReference>
<evidence type="ECO:0000313" key="11">
    <source>
        <dbReference type="Proteomes" id="UP000030905"/>
    </source>
</evidence>
<proteinExistence type="inferred from homology"/>
<evidence type="ECO:0000313" key="10">
    <source>
        <dbReference type="Proteomes" id="UP000028042"/>
    </source>
</evidence>
<dbReference type="SUPFAM" id="SSF48013">
    <property type="entry name" value="NusB-like"/>
    <property type="match status" value="1"/>
</dbReference>
<dbReference type="AlphaFoldDB" id="A0A0H3J234"/>
<accession>A0A0H3J234</accession>
<evidence type="ECO:0000256" key="6">
    <source>
        <dbReference type="HAMAP-Rule" id="MF_00073"/>
    </source>
</evidence>
<dbReference type="KEGG" id="cpat:CLPA_c19060"/>